<protein>
    <submittedName>
        <fullName evidence="1">Uncharacterized protein</fullName>
    </submittedName>
</protein>
<feature type="non-terminal residue" evidence="1">
    <location>
        <position position="195"/>
    </location>
</feature>
<sequence length="195" mass="22604">MKLDSKDWSEKTLTKDDWNFSAYKKLPKSALSRIYQWELDRELGSGKGPFGKDPKNRRWLALFAKSKNYTDLPSATVTSSNGSTHKTGKDGALTMGNGSTLHVFQINWYCSQQELVDSFAEWLENNHGTPFTTFPTNTRGRPRHQFTLLEKISIHRFHKLGYSGGPKFFRENKKDAFRRNLKRINWTLAQREINL</sequence>
<gene>
    <name evidence="1" type="ORF">METZ01_LOCUS158448</name>
</gene>
<accession>A0A382AW52</accession>
<dbReference type="EMBL" id="UINC01027041">
    <property type="protein sequence ID" value="SVB05594.1"/>
    <property type="molecule type" value="Genomic_DNA"/>
</dbReference>
<proteinExistence type="predicted"/>
<dbReference type="AlphaFoldDB" id="A0A382AW52"/>
<reference evidence="1" key="1">
    <citation type="submission" date="2018-05" db="EMBL/GenBank/DDBJ databases">
        <authorList>
            <person name="Lanie J.A."/>
            <person name="Ng W.-L."/>
            <person name="Kazmierczak K.M."/>
            <person name="Andrzejewski T.M."/>
            <person name="Davidsen T.M."/>
            <person name="Wayne K.J."/>
            <person name="Tettelin H."/>
            <person name="Glass J.I."/>
            <person name="Rusch D."/>
            <person name="Podicherti R."/>
            <person name="Tsui H.-C.T."/>
            <person name="Winkler M.E."/>
        </authorList>
    </citation>
    <scope>NUCLEOTIDE SEQUENCE</scope>
</reference>
<organism evidence="1">
    <name type="scientific">marine metagenome</name>
    <dbReference type="NCBI Taxonomy" id="408172"/>
    <lineage>
        <taxon>unclassified sequences</taxon>
        <taxon>metagenomes</taxon>
        <taxon>ecological metagenomes</taxon>
    </lineage>
</organism>
<evidence type="ECO:0000313" key="1">
    <source>
        <dbReference type="EMBL" id="SVB05594.1"/>
    </source>
</evidence>
<name>A0A382AW52_9ZZZZ</name>